<dbReference type="PANTHER" id="PTHR38038:SF1">
    <property type="entry name" value="PENICILLIN-BINDING PROTEIN ACTIVATOR LPOA"/>
    <property type="match status" value="1"/>
</dbReference>
<name>A0A3B0W1I9_9ZZZZ</name>
<keyword evidence="2" id="KW-0449">Lipoprotein</keyword>
<dbReference type="InterPro" id="IPR007443">
    <property type="entry name" value="LpoA"/>
</dbReference>
<gene>
    <name evidence="2" type="ORF">MNBD_GAMMA04-1173</name>
</gene>
<reference evidence="2" key="1">
    <citation type="submission" date="2018-06" db="EMBL/GenBank/DDBJ databases">
        <authorList>
            <person name="Zhirakovskaya E."/>
        </authorList>
    </citation>
    <scope>NUCLEOTIDE SEQUENCE</scope>
</reference>
<dbReference type="InterPro" id="IPR028082">
    <property type="entry name" value="Peripla_BP_I"/>
</dbReference>
<dbReference type="SUPFAM" id="SSF53822">
    <property type="entry name" value="Periplasmic binding protein-like I"/>
    <property type="match status" value="1"/>
</dbReference>
<dbReference type="AlphaFoldDB" id="A0A3B0W1I9"/>
<dbReference type="CDD" id="cd06339">
    <property type="entry name" value="PBP1_YraM_LppC_lipoprotein-like"/>
    <property type="match status" value="1"/>
</dbReference>
<dbReference type="GO" id="GO:0030234">
    <property type="term" value="F:enzyme regulator activity"/>
    <property type="evidence" value="ECO:0007669"/>
    <property type="project" value="TreeGrafter"/>
</dbReference>
<protein>
    <submittedName>
        <fullName evidence="2">LppC putative lipoprotein</fullName>
    </submittedName>
</protein>
<dbReference type="Pfam" id="PF04348">
    <property type="entry name" value="LppC"/>
    <property type="match status" value="1"/>
</dbReference>
<sequence length="517" mass="58464">MKKTMPFYPLQRLALSCSLIIFIALSGCSTPPKHPEKGLKVPASKSAEYVELLKSTPPPQLKAEDLETLSDIELELQTAKAQQQAEWPNFILLNHQLWQTASDSGQAQIEQRIWDAISQQPLAEIKKTIQILKKNPNTSVQQWGELLAILKGSAEDLHKKLKRLNESNSDAIYMSHLLPGFTMQNIYVPPPKQIAVLLPFEGKYEQVANQIKTGMMKAFMASDQRVLLRFYDASALDEIEQVYQKAKLEGADFVIGPLRKEAIERLLTTADENVLALNHIGYAPFTQFSYKSADEVTQLIRHFKANHYQNIGILSSDSKANSKIAHAIQNAWLQTEGHSAVLSTYPNHKPKLRQALGDLINEKASTERYNTLRWATGHKLKFFPRPRQDFDAIVIIDSNARMAVFKPQFAFFELNTPIYGTSQLSPKKLQKIKVNRDLAGVKFLAHPVAFQPKDLNSNFEAFGWDSFQVATQLHNLRFGGYLAQGKTGELTLKDQQIKQNLIWATYDKKGRLVPLIE</sequence>
<evidence type="ECO:0000256" key="1">
    <source>
        <dbReference type="ARBA" id="ARBA00023136"/>
    </source>
</evidence>
<dbReference type="PANTHER" id="PTHR38038">
    <property type="entry name" value="PENICILLIN-BINDING PROTEIN ACTIVATOR LPOA"/>
    <property type="match status" value="1"/>
</dbReference>
<keyword evidence="1" id="KW-0472">Membrane</keyword>
<dbReference type="GO" id="GO:0009252">
    <property type="term" value="P:peptidoglycan biosynthetic process"/>
    <property type="evidence" value="ECO:0007669"/>
    <property type="project" value="TreeGrafter"/>
</dbReference>
<evidence type="ECO:0000313" key="2">
    <source>
        <dbReference type="EMBL" id="VAW49738.1"/>
    </source>
</evidence>
<organism evidence="2">
    <name type="scientific">hydrothermal vent metagenome</name>
    <dbReference type="NCBI Taxonomy" id="652676"/>
    <lineage>
        <taxon>unclassified sequences</taxon>
        <taxon>metagenomes</taxon>
        <taxon>ecological metagenomes</taxon>
    </lineage>
</organism>
<proteinExistence type="predicted"/>
<accession>A0A3B0W1I9</accession>
<dbReference type="Gene3D" id="3.40.50.2300">
    <property type="match status" value="2"/>
</dbReference>
<dbReference type="EMBL" id="UOFB01000375">
    <property type="protein sequence ID" value="VAW49738.1"/>
    <property type="molecule type" value="Genomic_DNA"/>
</dbReference>
<dbReference type="GO" id="GO:0031241">
    <property type="term" value="C:periplasmic side of cell outer membrane"/>
    <property type="evidence" value="ECO:0007669"/>
    <property type="project" value="TreeGrafter"/>
</dbReference>
<dbReference type="PROSITE" id="PS51257">
    <property type="entry name" value="PROKAR_LIPOPROTEIN"/>
    <property type="match status" value="1"/>
</dbReference>